<dbReference type="InterPro" id="IPR036206">
    <property type="entry name" value="ThiamineP_synth_sf"/>
</dbReference>
<dbReference type="InterPro" id="IPR022998">
    <property type="entry name" value="ThiamineP_synth_TenI"/>
</dbReference>
<keyword evidence="5" id="KW-1185">Reference proteome</keyword>
<dbReference type="SUPFAM" id="SSF51391">
    <property type="entry name" value="Thiamin phosphate synthase"/>
    <property type="match status" value="1"/>
</dbReference>
<evidence type="ECO:0000259" key="3">
    <source>
        <dbReference type="Pfam" id="PF02581"/>
    </source>
</evidence>
<sequence>MKRFLHAVSTGRQSLAEWLERSVLIKDEVDFLHIREKSWDENQVRYAVSQLLTEGVPADKIIVNSRPQIAAQYQLGGIHFPEKYSFYPFIYQRSRVGVSVHSKQSALDKAAAGADYLFYGHIFATKSKPGAAPRGLHLLQAVAESVSCPVIAIGGITPINVPQCIEQGAQGIAVMSGIYEASNPLKQAQAYKKALKEGAGYENNV</sequence>
<evidence type="ECO:0000256" key="2">
    <source>
        <dbReference type="ARBA" id="ARBA00022977"/>
    </source>
</evidence>
<proteinExistence type="predicted"/>
<evidence type="ECO:0000313" key="4">
    <source>
        <dbReference type="EMBL" id="SDH82943.1"/>
    </source>
</evidence>
<dbReference type="CDD" id="cd00564">
    <property type="entry name" value="TMP_TenI"/>
    <property type="match status" value="1"/>
</dbReference>
<dbReference type="Gene3D" id="3.20.20.70">
    <property type="entry name" value="Aldolase class I"/>
    <property type="match status" value="1"/>
</dbReference>
<protein>
    <submittedName>
        <fullName evidence="4">Thiamine-phosphate diphosphorylase</fullName>
    </submittedName>
</protein>
<dbReference type="Proteomes" id="UP000199163">
    <property type="component" value="Unassembled WGS sequence"/>
</dbReference>
<dbReference type="PANTHER" id="PTHR20857">
    <property type="entry name" value="THIAMINE-PHOSPHATE PYROPHOSPHORYLASE"/>
    <property type="match status" value="1"/>
</dbReference>
<dbReference type="InterPro" id="IPR013785">
    <property type="entry name" value="Aldolase_TIM"/>
</dbReference>
<reference evidence="4 5" key="1">
    <citation type="submission" date="2016-10" db="EMBL/GenBank/DDBJ databases">
        <authorList>
            <person name="de Groot N.N."/>
        </authorList>
    </citation>
    <scope>NUCLEOTIDE SEQUENCE [LARGE SCALE GENOMIC DNA]</scope>
    <source>
        <strain evidence="4 5">DSM 21632</strain>
    </source>
</reference>
<dbReference type="GO" id="GO:0004789">
    <property type="term" value="F:thiamine-phosphate diphosphorylase activity"/>
    <property type="evidence" value="ECO:0007669"/>
    <property type="project" value="TreeGrafter"/>
</dbReference>
<dbReference type="EMBL" id="FNDK01000012">
    <property type="protein sequence ID" value="SDH82943.1"/>
    <property type="molecule type" value="Genomic_DNA"/>
</dbReference>
<dbReference type="STRING" id="568899.SAMN05192534_11287"/>
<dbReference type="PANTHER" id="PTHR20857:SF22">
    <property type="entry name" value="THIAZOLE TAUTOMERASE"/>
    <property type="match status" value="1"/>
</dbReference>
<dbReference type="RefSeq" id="WP_175487471.1">
    <property type="nucleotide sequence ID" value="NZ_FNDK01000012.1"/>
</dbReference>
<dbReference type="Pfam" id="PF02581">
    <property type="entry name" value="TMP-TENI"/>
    <property type="match status" value="1"/>
</dbReference>
<gene>
    <name evidence="4" type="ORF">SAMN05192534_11287</name>
</gene>
<organism evidence="4 5">
    <name type="scientific">Alteribacillus persepolensis</name>
    <dbReference type="NCBI Taxonomy" id="568899"/>
    <lineage>
        <taxon>Bacteria</taxon>
        <taxon>Bacillati</taxon>
        <taxon>Bacillota</taxon>
        <taxon>Bacilli</taxon>
        <taxon>Bacillales</taxon>
        <taxon>Bacillaceae</taxon>
        <taxon>Alteribacillus</taxon>
    </lineage>
</organism>
<dbReference type="GO" id="GO:0005737">
    <property type="term" value="C:cytoplasm"/>
    <property type="evidence" value="ECO:0007669"/>
    <property type="project" value="TreeGrafter"/>
</dbReference>
<dbReference type="AlphaFoldDB" id="A0A1G8FL89"/>
<accession>A0A1G8FL89</accession>
<feature type="domain" description="Thiamine phosphate synthase/TenI" evidence="3">
    <location>
        <begin position="12"/>
        <end position="178"/>
    </location>
</feature>
<evidence type="ECO:0000256" key="1">
    <source>
        <dbReference type="ARBA" id="ARBA00004948"/>
    </source>
</evidence>
<dbReference type="GO" id="GO:0009228">
    <property type="term" value="P:thiamine biosynthetic process"/>
    <property type="evidence" value="ECO:0007669"/>
    <property type="project" value="UniProtKB-KW"/>
</dbReference>
<evidence type="ECO:0000313" key="5">
    <source>
        <dbReference type="Proteomes" id="UP000199163"/>
    </source>
</evidence>
<keyword evidence="2" id="KW-0784">Thiamine biosynthesis</keyword>
<comment type="pathway">
    <text evidence="1">Cofactor biosynthesis; thiamine diphosphate biosynthesis.</text>
</comment>
<name>A0A1G8FL89_9BACI</name>